<dbReference type="KEGG" id="nfn:NFRAN_2765"/>
<evidence type="ECO:0000313" key="1">
    <source>
        <dbReference type="EMBL" id="VFJ15088.1"/>
    </source>
</evidence>
<name>A0A484IEB8_9ARCH</name>
<dbReference type="RefSeq" id="WP_134485115.1">
    <property type="nucleotide sequence ID" value="NZ_LR216287.1"/>
</dbReference>
<dbReference type="OrthoDB" id="10077at2157"/>
<reference evidence="1 2" key="1">
    <citation type="submission" date="2019-02" db="EMBL/GenBank/DDBJ databases">
        <authorList>
            <person name="Lehtovirta-Morley E L."/>
        </authorList>
    </citation>
    <scope>NUCLEOTIDE SEQUENCE [LARGE SCALE GENOMIC DNA]</scope>
    <source>
        <strain evidence="1">NFRAN1</strain>
    </source>
</reference>
<evidence type="ECO:0000313" key="2">
    <source>
        <dbReference type="Proteomes" id="UP000294299"/>
    </source>
</evidence>
<accession>A0A484IEB8</accession>
<proteinExistence type="predicted"/>
<sequence length="130" mass="14470">MSLQDLSEIIKLPQRKLIVSSNDIDLTFSSNKETTNTIFVLMIKESRGSAGGRGGGSGMRKIEKILAFDVEKDGDKLIYETSAEAEIEKFEIPYSAVALDIVLRSGEKYVVQGIVDPQMVIDYLRLIKKI</sequence>
<organism evidence="1 2">
    <name type="scientific">Candidatus Nitrosocosmicus franklandianus</name>
    <dbReference type="NCBI Taxonomy" id="1798806"/>
    <lineage>
        <taxon>Archaea</taxon>
        <taxon>Nitrososphaerota</taxon>
        <taxon>Nitrososphaeria</taxon>
        <taxon>Nitrososphaerales</taxon>
        <taxon>Nitrososphaeraceae</taxon>
        <taxon>Candidatus Nitrosocosmicus</taxon>
    </lineage>
</organism>
<gene>
    <name evidence="1" type="ORF">NFRAN_2765</name>
</gene>
<dbReference type="EMBL" id="LR216287">
    <property type="protein sequence ID" value="VFJ15088.1"/>
    <property type="molecule type" value="Genomic_DNA"/>
</dbReference>
<dbReference type="Proteomes" id="UP000294299">
    <property type="component" value="Chromosome NFRAN"/>
</dbReference>
<dbReference type="GeneID" id="39421908"/>
<dbReference type="AlphaFoldDB" id="A0A484IEB8"/>
<keyword evidence="2" id="KW-1185">Reference proteome</keyword>
<protein>
    <submittedName>
        <fullName evidence="1">Uncharacterized protein</fullName>
    </submittedName>
</protein>